<dbReference type="Gene3D" id="2.160.20.110">
    <property type="match status" value="1"/>
</dbReference>
<evidence type="ECO:0000313" key="1">
    <source>
        <dbReference type="EMBL" id="EAL7594716.1"/>
    </source>
</evidence>
<reference evidence="1 2" key="1">
    <citation type="submission" date="2018-07" db="EMBL/GenBank/DDBJ databases">
        <authorList>
            <consortium name="PulseNet: The National Subtyping Network for Foodborne Disease Surveillance"/>
            <person name="Tarr C.L."/>
            <person name="Trees E."/>
            <person name="Katz L.S."/>
            <person name="Carleton-Romer H.A."/>
            <person name="Stroika S."/>
            <person name="Kucerova Z."/>
            <person name="Roache K.F."/>
            <person name="Sabol A.L."/>
            <person name="Besser J."/>
            <person name="Gerner-Smidt P."/>
        </authorList>
    </citation>
    <scope>NUCLEOTIDE SEQUENCE [LARGE SCALE GENOMIC DNA]</scope>
    <source>
        <strain evidence="1 2">PNUSAC005307</strain>
    </source>
</reference>
<gene>
    <name evidence="1" type="ORF">DVI03_03340</name>
</gene>
<comment type="caution">
    <text evidence="1">The sequence shown here is derived from an EMBL/GenBank/DDBJ whole genome shotgun (WGS) entry which is preliminary data.</text>
</comment>
<evidence type="ECO:0000313" key="2">
    <source>
        <dbReference type="Proteomes" id="UP000343544"/>
    </source>
</evidence>
<dbReference type="Proteomes" id="UP000343544">
    <property type="component" value="Unassembled WGS sequence"/>
</dbReference>
<sequence length="154" mass="16209">MIVGIGGEYQYGEATQYIFDKHFNGNGYTLSNINIDTTVNKNLENLHNIGLFGVIRKGTIKDLVIDYKGGGIKSRNSNFIINVGGFGGYIIDGTVTNIEAYANGSDSGIGLGGFAGGGSGVLQNISVNNIGNISGILSHKLGTLALMEYPLVVF</sequence>
<proteinExistence type="predicted"/>
<protein>
    <submittedName>
        <fullName evidence="1">Uncharacterized protein</fullName>
    </submittedName>
</protein>
<organism evidence="1 2">
    <name type="scientific">Campylobacter jejuni</name>
    <dbReference type="NCBI Taxonomy" id="197"/>
    <lineage>
        <taxon>Bacteria</taxon>
        <taxon>Pseudomonadati</taxon>
        <taxon>Campylobacterota</taxon>
        <taxon>Epsilonproteobacteria</taxon>
        <taxon>Campylobacterales</taxon>
        <taxon>Campylobacteraceae</taxon>
        <taxon>Campylobacter</taxon>
    </lineage>
</organism>
<name>A0AAD2LMW5_CAMJU</name>
<accession>A0AAD2LMW5</accession>
<dbReference type="AlphaFoldDB" id="A0AAD2LMW5"/>
<dbReference type="EMBL" id="AACQYW010000006">
    <property type="protein sequence ID" value="EAL7594716.1"/>
    <property type="molecule type" value="Genomic_DNA"/>
</dbReference>